<comment type="caution">
    <text evidence="2">The sequence shown here is derived from an EMBL/GenBank/DDBJ whole genome shotgun (WGS) entry which is preliminary data.</text>
</comment>
<proteinExistence type="predicted"/>
<reference evidence="2 3" key="1">
    <citation type="submission" date="2013-11" db="EMBL/GenBank/DDBJ databases">
        <title>The Genome Sequence of Phytophthora parasitica P10297.</title>
        <authorList>
            <consortium name="The Broad Institute Genomics Platform"/>
            <person name="Russ C."/>
            <person name="Tyler B."/>
            <person name="Panabieres F."/>
            <person name="Shan W."/>
            <person name="Tripathy S."/>
            <person name="Grunwald N."/>
            <person name="Machado M."/>
            <person name="Johnson C.S."/>
            <person name="Walker B."/>
            <person name="Young S.K."/>
            <person name="Zeng Q."/>
            <person name="Gargeya S."/>
            <person name="Fitzgerald M."/>
            <person name="Haas B."/>
            <person name="Abouelleil A."/>
            <person name="Allen A.W."/>
            <person name="Alvarado L."/>
            <person name="Arachchi H.M."/>
            <person name="Berlin A.M."/>
            <person name="Chapman S.B."/>
            <person name="Gainer-Dewar J."/>
            <person name="Goldberg J."/>
            <person name="Griggs A."/>
            <person name="Gujja S."/>
            <person name="Hansen M."/>
            <person name="Howarth C."/>
            <person name="Imamovic A."/>
            <person name="Ireland A."/>
            <person name="Larimer J."/>
            <person name="McCowan C."/>
            <person name="Murphy C."/>
            <person name="Pearson M."/>
            <person name="Poon T.W."/>
            <person name="Priest M."/>
            <person name="Roberts A."/>
            <person name="Saif S."/>
            <person name="Shea T."/>
            <person name="Sisk P."/>
            <person name="Sykes S."/>
            <person name="Wortman J."/>
            <person name="Nusbaum C."/>
            <person name="Birren B."/>
        </authorList>
    </citation>
    <scope>NUCLEOTIDE SEQUENCE [LARGE SCALE GENOMIC DNA]</scope>
    <source>
        <strain evidence="2 3">P10297</strain>
    </source>
</reference>
<dbReference type="OrthoDB" id="116425at2759"/>
<evidence type="ECO:0000313" key="3">
    <source>
        <dbReference type="Proteomes" id="UP000018948"/>
    </source>
</evidence>
<evidence type="ECO:0000313" key="2">
    <source>
        <dbReference type="EMBL" id="ETP35326.1"/>
    </source>
</evidence>
<organism evidence="2 3">
    <name type="scientific">Phytophthora nicotianae P10297</name>
    <dbReference type="NCBI Taxonomy" id="1317064"/>
    <lineage>
        <taxon>Eukaryota</taxon>
        <taxon>Sar</taxon>
        <taxon>Stramenopiles</taxon>
        <taxon>Oomycota</taxon>
        <taxon>Peronosporomycetes</taxon>
        <taxon>Peronosporales</taxon>
        <taxon>Peronosporaceae</taxon>
        <taxon>Phytophthora</taxon>
    </lineage>
</organism>
<feature type="compositionally biased region" description="Basic and acidic residues" evidence="1">
    <location>
        <begin position="123"/>
        <end position="147"/>
    </location>
</feature>
<dbReference type="AlphaFoldDB" id="W2YK94"/>
<accession>W2YK94</accession>
<feature type="region of interest" description="Disordered" evidence="1">
    <location>
        <begin position="82"/>
        <end position="152"/>
    </location>
</feature>
<evidence type="ECO:0008006" key="4">
    <source>
        <dbReference type="Google" id="ProtNLM"/>
    </source>
</evidence>
<dbReference type="EMBL" id="ANIY01003463">
    <property type="protein sequence ID" value="ETP35326.1"/>
    <property type="molecule type" value="Genomic_DNA"/>
</dbReference>
<sequence>MEDVLETLSRTWLETYPPDPWNIYRVKKDIVNRTNNPLERFHRELNARMKPHPSPKYFVRSIEELIREYVVLRKSIISGDAEAPLRPPMRFPRRATLPDTGDTDSSSSDDDDGGSPGGGSSDADSKLSDEGLGIRDDNRRQELDEYPRVLPEGDNLASQSSIYDRFVADGGADAILRLTNFTLREINTPWGSVRPHITRYWNVGRGRHSQFKGKDVLFMTLVVLKNGGTWEMFSNIFHVKTPTFIKTVTNFIRDIAPKLYDDWVAQKAQEETMRMLVTSGNTFQHYPFALYATDVTLQQANRSAGNMAEDLPFYSAKHKLYGYKVEVSVSPRGFAINCTEHERGNTADITMFRRNEAFHHSTRQKKYEDRTL</sequence>
<protein>
    <recommendedName>
        <fullName evidence="4">DDE Tnp4 domain-containing protein</fullName>
    </recommendedName>
</protein>
<gene>
    <name evidence="2" type="ORF">F442_16447</name>
</gene>
<dbReference type="Proteomes" id="UP000018948">
    <property type="component" value="Unassembled WGS sequence"/>
</dbReference>
<evidence type="ECO:0000256" key="1">
    <source>
        <dbReference type="SAM" id="MobiDB-lite"/>
    </source>
</evidence>
<name>W2YK94_PHYNI</name>